<comment type="subcellular location">
    <subcellularLocation>
        <location evidence="1">Endoplasmic reticulum membrane</location>
    </subcellularLocation>
</comment>
<dbReference type="GO" id="GO:0005789">
    <property type="term" value="C:endoplasmic reticulum membrane"/>
    <property type="evidence" value="ECO:0007669"/>
    <property type="project" value="UniProtKB-SubCell"/>
</dbReference>
<feature type="compositionally biased region" description="Basic and acidic residues" evidence="2">
    <location>
        <begin position="106"/>
        <end position="131"/>
    </location>
</feature>
<feature type="compositionally biased region" description="Polar residues" evidence="2">
    <location>
        <begin position="1521"/>
        <end position="1535"/>
    </location>
</feature>
<feature type="region of interest" description="Disordered" evidence="2">
    <location>
        <begin position="1293"/>
        <end position="1314"/>
    </location>
</feature>
<feature type="compositionally biased region" description="Pro residues" evidence="2">
    <location>
        <begin position="1557"/>
        <end position="1569"/>
    </location>
</feature>
<feature type="compositionally biased region" description="Basic and acidic residues" evidence="2">
    <location>
        <begin position="360"/>
        <end position="372"/>
    </location>
</feature>
<dbReference type="EMBL" id="BNCO01000100">
    <property type="protein sequence ID" value="GIL67569.1"/>
    <property type="molecule type" value="Genomic_DNA"/>
</dbReference>
<evidence type="ECO:0008006" key="5">
    <source>
        <dbReference type="Google" id="ProtNLM"/>
    </source>
</evidence>
<dbReference type="PANTHER" id="PTHR13466:SF0">
    <property type="entry name" value="SMP-LTD DOMAIN-CONTAINING PROTEIN"/>
    <property type="match status" value="1"/>
</dbReference>
<feature type="region of interest" description="Disordered" evidence="2">
    <location>
        <begin position="1654"/>
        <end position="1707"/>
    </location>
</feature>
<feature type="region of interest" description="Disordered" evidence="2">
    <location>
        <begin position="1513"/>
        <end position="1582"/>
    </location>
</feature>
<feature type="compositionally biased region" description="Low complexity" evidence="2">
    <location>
        <begin position="1349"/>
        <end position="1358"/>
    </location>
</feature>
<comment type="caution">
    <text evidence="3">The sequence shown here is derived from an EMBL/GenBank/DDBJ whole genome shotgun (WGS) entry which is preliminary data.</text>
</comment>
<accession>A0A8J4FB58</accession>
<feature type="compositionally biased region" description="Low complexity" evidence="2">
    <location>
        <begin position="181"/>
        <end position="192"/>
    </location>
</feature>
<proteinExistence type="predicted"/>
<evidence type="ECO:0000256" key="1">
    <source>
        <dbReference type="ARBA" id="ARBA00004586"/>
    </source>
</evidence>
<sequence length="1908" mass="199534">MRDILGTRSPWTKRCPLQLSHPSRLLLMGETTVYMFAESGSAKEQWYAALMSAVAPQGLLATTQHLYEDYCRYMASLQIVQPPPLPPPPPPPAMLQPWRFRTRNMEHGRQNQHKEQRQQQQEEQRHPHHQEQLQQEQQQQRSGATSAPRAPGAPAAATAIKGPQPHAPTGKDRDEEKVDQQRQQQQGQHPLQTPSGPFKSSAELDPVATARQRGGRNPFGFILSRFARSTCRRSDNPVATHAAAVVAPATTPETPFSKPPSPVGSQTSIHPSEAAQEALQQRLLGRVSEQQQGQQEMLQGRSEGNLPVDSGQWTSMDHDAAGCQAFSRPTGTADSNASSSACQPLQPSSSSPQQLPLSSEQRKEVDQQERGEVTSFKALDASVAPDFSTLSACRDVSDIFTASRPFSQSCQVRPGDAIQVPSAAAAASIPVKQGRHLAVSDGSTAVGIACLRAEPTFTEASGGRNVAALATSTVAASKGIAAAMDGDMSLSVHSRASNAYASSSAGMGAVAAVGLVHMPHSGHTEPSFNSWSQLQVAGTTGLMADVADADIPMLAPAEQPRSVTTPEAPSSSSSKTFAVAAGGPVLGPPDAGIFAAGEPGIPWSASQTASAALQAATAEAAAGESAGAEAMTTAASGVLEKKLQTAAAPSEEKQQRTPLGTWGCAQDHLQAPVSSRLALEAPSSWRETSGSSPCKRSPTAGGSSTTAPQLSHKLAVAAAAVAPSWTGVSMSLPLLVQQSRNGSSMQDLGVTRWAAEGQDPGGEVSRDSRIMKAAAGTFTAKTALSWRSLDHCLGEGSSISKGHGPMDFTQGAQQPILHDESRHTMSLRGLSLTESLAPETSTAGALLSGSSCNGAGSVPPRVVAWGEMPNIPSQHDLKRMQREEQERLKQENQRAKAAARATEGARRAEQRAARERARSEARYRRLEVEAKARQAKERARALKQKLTSAKSLQDLATAAATSATSEPSSASVGAMLFATETVPHRYSSGGRIAVDSAPIPSRTDNAVAKESAPVAQAPGIVKSATGDGVEAEPEGVHCSGQEFAEPSVHVPLPAPPAPPRGALVDGLYGLNMLLVRIGFEFLRRRGFSGWLHRLIQSKLERVRRPGFLDKLNLRRFDLGFTAPQLRNIRAVAGPNNCAPDGSTWPQLALDLIWLGDATATVSTKIDFDRVASNQVDQPAATGSTSEPVAMMPTAPHMAADTISGMTSGEAAAIKAKSVSIAPPYLVAVPVTAPLPAVAAGHSRRRTADEVAEVATPAAVTLGDVPRKEYESLPSLENHAGAITDTVTSLPAGTRSCAASSGSNNADGESGPALTPVLLAQPQPALVDEAHTPSVPLGAEQPPDAARTESGAGRASRVAGRSGGGGFWMNFIPFFALLRKAGQALASNLAGSLSGTPVEVHLQARRFECTLLLWLAPPPSDRLWLSFAEPPKMDFTVTPVLGNRKLSGALVVGRLSAWVRSKVTDGLSRAMVYPACVDVRMGKLLLSIDSPGDAVRPFMPPPTRAPTQAFVPISPAELPASPSHQHLPQNLNTTSAPELGAPDQQPPAAAGSGAQLPFQPPSCPSRPPLVPTSGGDSSLGMWPGEASRAATSVMPLQTQPTASSIGGATSNSAFVVPALATVAANGSAAVGSSSSLLENALHRIFCGTSSIWNSSPGTLSPMDGMSEGDDEDEGGEARNGEKNANRRQQTENDPEEMYNGRRPKMDHGDGCDAGLTEKLGFSTDNMENCSAEWFLPHGNGWAGWVPAAGSTQVDGVSASCRLDSGPICRAGDEDKVMECVSQHIEHLNVCDTLALAPSSSLIGSQLRPAQAPQGQASKRRNGGPLHWMRGVAGLVAHGVGGVGNAGIRGLGAVGSIMGHAMLRPVVNAGGRAVVHQQLQAMRESVGPSVAQSKTMGKITGQHGFGQLTL</sequence>
<evidence type="ECO:0000256" key="2">
    <source>
        <dbReference type="SAM" id="MobiDB-lite"/>
    </source>
</evidence>
<feature type="compositionally biased region" description="Low complexity" evidence="2">
    <location>
        <begin position="289"/>
        <end position="300"/>
    </location>
</feature>
<feature type="region of interest" description="Disordered" evidence="2">
    <location>
        <begin position="106"/>
        <end position="202"/>
    </location>
</feature>
<feature type="region of interest" description="Disordered" evidence="2">
    <location>
        <begin position="1332"/>
        <end position="1358"/>
    </location>
</feature>
<feature type="compositionally biased region" description="Basic and acidic residues" evidence="2">
    <location>
        <begin position="169"/>
        <end position="180"/>
    </location>
</feature>
<evidence type="ECO:0000313" key="3">
    <source>
        <dbReference type="EMBL" id="GIL67569.1"/>
    </source>
</evidence>
<keyword evidence="4" id="KW-1185">Reference proteome</keyword>
<feature type="compositionally biased region" description="Polar residues" evidence="2">
    <location>
        <begin position="1293"/>
        <end position="1306"/>
    </location>
</feature>
<evidence type="ECO:0000313" key="4">
    <source>
        <dbReference type="Proteomes" id="UP000747399"/>
    </source>
</evidence>
<feature type="compositionally biased region" description="Basic and acidic residues" evidence="2">
    <location>
        <begin position="1674"/>
        <end position="1689"/>
    </location>
</feature>
<dbReference type="PANTHER" id="PTHR13466">
    <property type="entry name" value="TEX2 PROTEIN-RELATED"/>
    <property type="match status" value="1"/>
</dbReference>
<feature type="compositionally biased region" description="Basic and acidic residues" evidence="2">
    <location>
        <begin position="879"/>
        <end position="894"/>
    </location>
</feature>
<feature type="compositionally biased region" description="Low complexity" evidence="2">
    <location>
        <begin position="132"/>
        <end position="159"/>
    </location>
</feature>
<feature type="region of interest" description="Disordered" evidence="2">
    <location>
        <begin position="679"/>
        <end position="707"/>
    </location>
</feature>
<dbReference type="Proteomes" id="UP000747399">
    <property type="component" value="Unassembled WGS sequence"/>
</dbReference>
<gene>
    <name evidence="3" type="ORF">Vafri_20932</name>
</gene>
<feature type="compositionally biased region" description="Polar residues" evidence="2">
    <location>
        <begin position="327"/>
        <end position="337"/>
    </location>
</feature>
<feature type="region of interest" description="Disordered" evidence="2">
    <location>
        <begin position="559"/>
        <end position="582"/>
    </location>
</feature>
<feature type="compositionally biased region" description="Polar residues" evidence="2">
    <location>
        <begin position="685"/>
        <end position="707"/>
    </location>
</feature>
<organism evidence="3 4">
    <name type="scientific">Volvox africanus</name>
    <dbReference type="NCBI Taxonomy" id="51714"/>
    <lineage>
        <taxon>Eukaryota</taxon>
        <taxon>Viridiplantae</taxon>
        <taxon>Chlorophyta</taxon>
        <taxon>core chlorophytes</taxon>
        <taxon>Chlorophyceae</taxon>
        <taxon>CS clade</taxon>
        <taxon>Chlamydomonadales</taxon>
        <taxon>Volvocaceae</taxon>
        <taxon>Volvox</taxon>
    </lineage>
</organism>
<feature type="compositionally biased region" description="Low complexity" evidence="2">
    <location>
        <begin position="338"/>
        <end position="359"/>
    </location>
</feature>
<reference evidence="3" key="1">
    <citation type="journal article" date="2021" name="Proc. Natl. Acad. Sci. U.S.A.">
        <title>Three genomes in the algal genus Volvox reveal the fate of a haploid sex-determining region after a transition to homothallism.</title>
        <authorList>
            <person name="Yamamoto K."/>
            <person name="Hamaji T."/>
            <person name="Kawai-Toyooka H."/>
            <person name="Matsuzaki R."/>
            <person name="Takahashi F."/>
            <person name="Nishimura Y."/>
            <person name="Kawachi M."/>
            <person name="Noguchi H."/>
            <person name="Minakuchi Y."/>
            <person name="Umen J.G."/>
            <person name="Toyoda A."/>
            <person name="Nozaki H."/>
        </authorList>
    </citation>
    <scope>NUCLEOTIDE SEQUENCE</scope>
    <source>
        <strain evidence="3">NIES-3780</strain>
    </source>
</reference>
<feature type="region of interest" description="Disordered" evidence="2">
    <location>
        <begin position="879"/>
        <end position="921"/>
    </location>
</feature>
<protein>
    <recommendedName>
        <fullName evidence="5">SMP-LTD domain-containing protein</fullName>
    </recommendedName>
</protein>
<feature type="compositionally biased region" description="Polar residues" evidence="2">
    <location>
        <begin position="561"/>
        <end position="576"/>
    </location>
</feature>
<name>A0A8J4FB58_9CHLO</name>
<feature type="region of interest" description="Disordered" evidence="2">
    <location>
        <begin position="250"/>
        <end position="373"/>
    </location>
</feature>
<feature type="compositionally biased region" description="Basic and acidic residues" evidence="2">
    <location>
        <begin position="903"/>
        <end position="921"/>
    </location>
</feature>
<feature type="compositionally biased region" description="Low complexity" evidence="2">
    <location>
        <begin position="1539"/>
        <end position="1556"/>
    </location>
</feature>